<comment type="similarity">
    <text evidence="5">Belongs to the UPF0397 family.</text>
</comment>
<dbReference type="NCBIfam" id="NF010182">
    <property type="entry name" value="PRK13661.1"/>
    <property type="match status" value="1"/>
</dbReference>
<dbReference type="Proteomes" id="UP000051311">
    <property type="component" value="Unassembled WGS sequence"/>
</dbReference>
<dbReference type="STRING" id="1423748.FC37_GL001314"/>
<keyword evidence="4 5" id="KW-0472">Membrane</keyword>
<dbReference type="AlphaFoldDB" id="A0A0R1NYT8"/>
<keyword evidence="2 5" id="KW-0812">Transmembrane</keyword>
<feature type="transmembrane region" description="Helical" evidence="5">
    <location>
        <begin position="78"/>
        <end position="99"/>
    </location>
</feature>
<keyword evidence="3 5" id="KW-1133">Transmembrane helix</keyword>
<feature type="transmembrane region" description="Helical" evidence="5">
    <location>
        <begin position="145"/>
        <end position="168"/>
    </location>
</feature>
<proteinExistence type="inferred from homology"/>
<comment type="subcellular location">
    <subcellularLocation>
        <location evidence="5">Cell membrane</location>
        <topology evidence="5">Multi-pass membrane protein</topology>
    </subcellularLocation>
</comment>
<protein>
    <recommendedName>
        <fullName evidence="5">UPF0397 protein FC37_GL001314</fullName>
    </recommendedName>
</protein>
<feature type="transmembrane region" description="Helical" evidence="5">
    <location>
        <begin position="41"/>
        <end position="66"/>
    </location>
</feature>
<organism evidence="6 7">
    <name type="scientific">Lactobacillus gallinarum DSM 10532 = JCM 2011</name>
    <dbReference type="NCBI Taxonomy" id="1423748"/>
    <lineage>
        <taxon>Bacteria</taxon>
        <taxon>Bacillati</taxon>
        <taxon>Bacillota</taxon>
        <taxon>Bacilli</taxon>
        <taxon>Lactobacillales</taxon>
        <taxon>Lactobacillaceae</taxon>
        <taxon>Lactobacillus</taxon>
    </lineage>
</organism>
<gene>
    <name evidence="6" type="ORF">FC37_GL001314</name>
</gene>
<evidence type="ECO:0000256" key="4">
    <source>
        <dbReference type="ARBA" id="ARBA00023136"/>
    </source>
</evidence>
<dbReference type="RefSeq" id="WP_025005800.1">
    <property type="nucleotide sequence ID" value="NZ_AZEL01000002.1"/>
</dbReference>
<dbReference type="Gene3D" id="1.10.1760.20">
    <property type="match status" value="1"/>
</dbReference>
<evidence type="ECO:0000313" key="7">
    <source>
        <dbReference type="Proteomes" id="UP000051311"/>
    </source>
</evidence>
<evidence type="ECO:0000256" key="5">
    <source>
        <dbReference type="HAMAP-Rule" id="MF_01572"/>
    </source>
</evidence>
<dbReference type="GO" id="GO:0005886">
    <property type="term" value="C:plasma membrane"/>
    <property type="evidence" value="ECO:0007669"/>
    <property type="project" value="UniProtKB-SubCell"/>
</dbReference>
<evidence type="ECO:0000256" key="3">
    <source>
        <dbReference type="ARBA" id="ARBA00022989"/>
    </source>
</evidence>
<dbReference type="PATRIC" id="fig|1423748.3.peg.1376"/>
<feature type="transmembrane region" description="Helical" evidence="5">
    <location>
        <begin position="111"/>
        <end position="133"/>
    </location>
</feature>
<dbReference type="HAMAP" id="MF_01572">
    <property type="entry name" value="UPF0397"/>
    <property type="match status" value="1"/>
</dbReference>
<dbReference type="EMBL" id="AZEL01000002">
    <property type="protein sequence ID" value="KRL25399.1"/>
    <property type="molecule type" value="Genomic_DNA"/>
</dbReference>
<dbReference type="InterPro" id="IPR022914">
    <property type="entry name" value="UPF0397"/>
</dbReference>
<sequence>MKKQGLSVKNVVAIGIGSAIYVILARFTSIPTPIPNTNIELVFPFLALFAAIYGAKVGFAVGFIGHTLSDFIMYGQTWWSWVLATGVLGLIIGLACKKLDLKNGIFGIKQILLFSITQIIANIIAWIIVTPIGDIIIYSEPVNKVFVQGISATLSNGITILIVGTLLLKAYAGTKIKKGSLRKED</sequence>
<dbReference type="Pfam" id="PF07155">
    <property type="entry name" value="ECF-ribofla_trS"/>
    <property type="match status" value="1"/>
</dbReference>
<reference evidence="6 7" key="1">
    <citation type="journal article" date="2015" name="Genome Announc.">
        <title>Expanding the biotechnology potential of lactobacilli through comparative genomics of 213 strains and associated genera.</title>
        <authorList>
            <person name="Sun Z."/>
            <person name="Harris H.M."/>
            <person name="McCann A."/>
            <person name="Guo C."/>
            <person name="Argimon S."/>
            <person name="Zhang W."/>
            <person name="Yang X."/>
            <person name="Jeffery I.B."/>
            <person name="Cooney J.C."/>
            <person name="Kagawa T.F."/>
            <person name="Liu W."/>
            <person name="Song Y."/>
            <person name="Salvetti E."/>
            <person name="Wrobel A."/>
            <person name="Rasinkangas P."/>
            <person name="Parkhill J."/>
            <person name="Rea M.C."/>
            <person name="O'Sullivan O."/>
            <person name="Ritari J."/>
            <person name="Douillard F.P."/>
            <person name="Paul Ross R."/>
            <person name="Yang R."/>
            <person name="Briner A.E."/>
            <person name="Felis G.E."/>
            <person name="de Vos W.M."/>
            <person name="Barrangou R."/>
            <person name="Klaenhammer T.R."/>
            <person name="Caufield P.W."/>
            <person name="Cui Y."/>
            <person name="Zhang H."/>
            <person name="O'Toole P.W."/>
        </authorList>
    </citation>
    <scope>NUCLEOTIDE SEQUENCE [LARGE SCALE GENOMIC DNA]</scope>
    <source>
        <strain evidence="6 7">DSM 10532</strain>
    </source>
</reference>
<accession>A0A0R1NYT8</accession>
<keyword evidence="1 5" id="KW-1003">Cell membrane</keyword>
<dbReference type="PANTHER" id="PTHR37815:SF3">
    <property type="entry name" value="UPF0397 PROTEIN SPR0429"/>
    <property type="match status" value="1"/>
</dbReference>
<evidence type="ECO:0000256" key="2">
    <source>
        <dbReference type="ARBA" id="ARBA00022692"/>
    </source>
</evidence>
<dbReference type="InterPro" id="IPR009825">
    <property type="entry name" value="ECF_substrate-spec-like"/>
</dbReference>
<evidence type="ECO:0000313" key="6">
    <source>
        <dbReference type="EMBL" id="KRL25399.1"/>
    </source>
</evidence>
<name>A0A0R1NYT8_9LACO</name>
<dbReference type="eggNOG" id="COG4720">
    <property type="taxonomic scope" value="Bacteria"/>
</dbReference>
<feature type="transmembrane region" description="Helical" evidence="5">
    <location>
        <begin position="12"/>
        <end position="29"/>
    </location>
</feature>
<evidence type="ECO:0000256" key="1">
    <source>
        <dbReference type="ARBA" id="ARBA00022475"/>
    </source>
</evidence>
<dbReference type="OrthoDB" id="4550662at2"/>
<comment type="caution">
    <text evidence="6">The sequence shown here is derived from an EMBL/GenBank/DDBJ whole genome shotgun (WGS) entry which is preliminary data.</text>
</comment>
<dbReference type="PANTHER" id="PTHR37815">
    <property type="entry name" value="UPF0397 PROTEIN BC_2624-RELATED"/>
    <property type="match status" value="1"/>
</dbReference>